<comment type="similarity">
    <text evidence="3">Belongs to the UbiH/COQ6 family.</text>
</comment>
<dbReference type="GO" id="GO:0110142">
    <property type="term" value="C:ubiquinone biosynthesis complex"/>
    <property type="evidence" value="ECO:0007669"/>
    <property type="project" value="UniProtKB-ARBA"/>
</dbReference>
<name>A0AA37WKF3_9GAMM</name>
<keyword evidence="11" id="KW-1185">Reference proteome</keyword>
<dbReference type="AlphaFoldDB" id="A0AA37WKF3"/>
<evidence type="ECO:0000256" key="8">
    <source>
        <dbReference type="ARBA" id="ARBA00065734"/>
    </source>
</evidence>
<evidence type="ECO:0000313" key="11">
    <source>
        <dbReference type="Proteomes" id="UP001156870"/>
    </source>
</evidence>
<dbReference type="PANTHER" id="PTHR43876:SF7">
    <property type="entry name" value="UBIQUINONE BIOSYNTHESIS MONOOXYGENASE COQ6, MITOCHONDRIAL"/>
    <property type="match status" value="1"/>
</dbReference>
<dbReference type="GO" id="GO:0004497">
    <property type="term" value="F:monooxygenase activity"/>
    <property type="evidence" value="ECO:0007669"/>
    <property type="project" value="UniProtKB-KW"/>
</dbReference>
<dbReference type="GO" id="GO:0071949">
    <property type="term" value="F:FAD binding"/>
    <property type="evidence" value="ECO:0007669"/>
    <property type="project" value="InterPro"/>
</dbReference>
<comment type="subunit">
    <text evidence="8">Component of the Ubi complex metabolon, which regroups five ubiquinone biosynthesis proteins (UbiE, UbiF, UbiG, UbiH and UbiI) and two accessory factors (UbiK and the lipid-binding protein UbiJ).</text>
</comment>
<evidence type="ECO:0000256" key="1">
    <source>
        <dbReference type="ARBA" id="ARBA00001974"/>
    </source>
</evidence>
<evidence type="ECO:0000313" key="10">
    <source>
        <dbReference type="EMBL" id="GLS24903.1"/>
    </source>
</evidence>
<comment type="pathway">
    <text evidence="2">Cofactor biosynthesis; ubiquinone biosynthesis.</text>
</comment>
<dbReference type="InterPro" id="IPR010971">
    <property type="entry name" value="UbiH/COQ6"/>
</dbReference>
<evidence type="ECO:0000259" key="9">
    <source>
        <dbReference type="Pfam" id="PF01494"/>
    </source>
</evidence>
<dbReference type="GO" id="GO:0016705">
    <property type="term" value="F:oxidoreductase activity, acting on paired donors, with incorporation or reduction of molecular oxygen"/>
    <property type="evidence" value="ECO:0007669"/>
    <property type="project" value="InterPro"/>
</dbReference>
<dbReference type="GO" id="GO:0006744">
    <property type="term" value="P:ubiquinone biosynthetic process"/>
    <property type="evidence" value="ECO:0007669"/>
    <property type="project" value="InterPro"/>
</dbReference>
<dbReference type="EMBL" id="BSPD01000020">
    <property type="protein sequence ID" value="GLS24903.1"/>
    <property type="molecule type" value="Genomic_DNA"/>
</dbReference>
<dbReference type="Proteomes" id="UP001156870">
    <property type="component" value="Unassembled WGS sequence"/>
</dbReference>
<accession>A0AA37WKF3</accession>
<organism evidence="10 11">
    <name type="scientific">Marinibactrum halimedae</name>
    <dbReference type="NCBI Taxonomy" id="1444977"/>
    <lineage>
        <taxon>Bacteria</taxon>
        <taxon>Pseudomonadati</taxon>
        <taxon>Pseudomonadota</taxon>
        <taxon>Gammaproteobacteria</taxon>
        <taxon>Cellvibrionales</taxon>
        <taxon>Cellvibrionaceae</taxon>
        <taxon>Marinibactrum</taxon>
    </lineage>
</organism>
<feature type="domain" description="FAD-binding" evidence="9">
    <location>
        <begin position="22"/>
        <end position="388"/>
    </location>
</feature>
<evidence type="ECO:0000256" key="3">
    <source>
        <dbReference type="ARBA" id="ARBA00005349"/>
    </source>
</evidence>
<keyword evidence="5" id="KW-0274">FAD</keyword>
<dbReference type="FunFam" id="3.50.50.60:FF:000021">
    <property type="entry name" value="Ubiquinone biosynthesis monooxygenase COQ6"/>
    <property type="match status" value="1"/>
</dbReference>
<dbReference type="PANTHER" id="PTHR43876">
    <property type="entry name" value="UBIQUINONE BIOSYNTHESIS MONOOXYGENASE COQ6, MITOCHONDRIAL"/>
    <property type="match status" value="1"/>
</dbReference>
<comment type="caution">
    <text evidence="10">The sequence shown here is derived from an EMBL/GenBank/DDBJ whole genome shotgun (WGS) entry which is preliminary data.</text>
</comment>
<comment type="cofactor">
    <cofactor evidence="1">
        <name>FAD</name>
        <dbReference type="ChEBI" id="CHEBI:57692"/>
    </cofactor>
</comment>
<dbReference type="InterPro" id="IPR051205">
    <property type="entry name" value="UbiH/COQ6_monooxygenase"/>
</dbReference>
<evidence type="ECO:0000256" key="4">
    <source>
        <dbReference type="ARBA" id="ARBA00022630"/>
    </source>
</evidence>
<keyword evidence="7" id="KW-0503">Monooxygenase</keyword>
<dbReference type="InterPro" id="IPR002938">
    <property type="entry name" value="FAD-bd"/>
</dbReference>
<dbReference type="RefSeq" id="WP_232592279.1">
    <property type="nucleotide sequence ID" value="NZ_BSPD01000020.1"/>
</dbReference>
<dbReference type="SUPFAM" id="SSF51905">
    <property type="entry name" value="FAD/NAD(P)-binding domain"/>
    <property type="match status" value="1"/>
</dbReference>
<evidence type="ECO:0000256" key="7">
    <source>
        <dbReference type="ARBA" id="ARBA00023033"/>
    </source>
</evidence>
<keyword evidence="6" id="KW-0560">Oxidoreductase</keyword>
<gene>
    <name evidence="10" type="ORF">GCM10007877_06170</name>
</gene>
<reference evidence="10 11" key="1">
    <citation type="journal article" date="2014" name="Int. J. Syst. Evol. Microbiol.">
        <title>Complete genome sequence of Corynebacterium casei LMG S-19264T (=DSM 44701T), isolated from a smear-ripened cheese.</title>
        <authorList>
            <consortium name="US DOE Joint Genome Institute (JGI-PGF)"/>
            <person name="Walter F."/>
            <person name="Albersmeier A."/>
            <person name="Kalinowski J."/>
            <person name="Ruckert C."/>
        </authorList>
    </citation>
    <scope>NUCLEOTIDE SEQUENCE [LARGE SCALE GENOMIC DNA]</scope>
    <source>
        <strain evidence="10 11">NBRC 110095</strain>
    </source>
</reference>
<dbReference type="Pfam" id="PF01494">
    <property type="entry name" value="FAD_binding_3"/>
    <property type="match status" value="1"/>
</dbReference>
<proteinExistence type="inferred from homology"/>
<sequence>MTNNTETLEPNNKQPPSTEHTYDIVIVGGGLVGASLAASLLLKADVHNESLGHPPLSIALIDAGPKPEAPALDKHDARVVALTRESETLLRDIGAWQSIEKLRACPYTHMTVWDADGTGQIHFDCRELAEPNLGHIVENRVALYAVYEQLENQDAISLWHHSTIEHIAPDNTLTLSDGRTVQGTLIVAADGAHSKIRTLTNFATREWDYGHHAIVTTVKTQHPHQSTAWQRFLPTGPLAFLPLLSNGTDGDTSLASPSSLSNSEEHYSSIVWSIEEKYAHDLMAMNDDSFKQALSDAFEYTLGEVTWCDKRACFPLRQRHAQRYYQNGIVLIGDAAHTIHPLAGQGVNLGLLDVNSLCEEITRARKRGIPLDDISILKRYQRHRKPHNLGVMAVMEGFKQLFGTKAISLRWIRNEGMRQLNRLTPLKNPIVRRAMGITGKH</sequence>
<dbReference type="PROSITE" id="PS01304">
    <property type="entry name" value="UBIH"/>
    <property type="match status" value="1"/>
</dbReference>
<dbReference type="NCBIfam" id="TIGR01988">
    <property type="entry name" value="Ubi-OHases"/>
    <property type="match status" value="1"/>
</dbReference>
<evidence type="ECO:0000256" key="2">
    <source>
        <dbReference type="ARBA" id="ARBA00004749"/>
    </source>
</evidence>
<dbReference type="PRINTS" id="PR00420">
    <property type="entry name" value="RNGMNOXGNASE"/>
</dbReference>
<protein>
    <submittedName>
        <fullName evidence="10">2-octaprenyl-3-methyl-6-methoxy-1,4-benzoquinol hydroxylase</fullName>
    </submittedName>
</protein>
<keyword evidence="4" id="KW-0285">Flavoprotein</keyword>
<dbReference type="InterPro" id="IPR018168">
    <property type="entry name" value="Ubi_Hdrlase_CS"/>
</dbReference>
<dbReference type="InterPro" id="IPR036188">
    <property type="entry name" value="FAD/NAD-bd_sf"/>
</dbReference>
<dbReference type="Gene3D" id="3.50.50.60">
    <property type="entry name" value="FAD/NAD(P)-binding domain"/>
    <property type="match status" value="2"/>
</dbReference>
<evidence type="ECO:0000256" key="5">
    <source>
        <dbReference type="ARBA" id="ARBA00022827"/>
    </source>
</evidence>
<evidence type="ECO:0000256" key="6">
    <source>
        <dbReference type="ARBA" id="ARBA00023002"/>
    </source>
</evidence>